<organism evidence="1 2">
    <name type="scientific">Chara braunii</name>
    <name type="common">Braun's stonewort</name>
    <dbReference type="NCBI Taxonomy" id="69332"/>
    <lineage>
        <taxon>Eukaryota</taxon>
        <taxon>Viridiplantae</taxon>
        <taxon>Streptophyta</taxon>
        <taxon>Charophyceae</taxon>
        <taxon>Charales</taxon>
        <taxon>Characeae</taxon>
        <taxon>Chara</taxon>
    </lineage>
</organism>
<protein>
    <submittedName>
        <fullName evidence="1">Uncharacterized protein</fullName>
    </submittedName>
</protein>
<reference evidence="1 2" key="1">
    <citation type="journal article" date="2018" name="Cell">
        <title>The Chara Genome: Secondary Complexity and Implications for Plant Terrestrialization.</title>
        <authorList>
            <person name="Nishiyama T."/>
            <person name="Sakayama H."/>
            <person name="Vries J.D."/>
            <person name="Buschmann H."/>
            <person name="Saint-Marcoux D."/>
            <person name="Ullrich K.K."/>
            <person name="Haas F.B."/>
            <person name="Vanderstraeten L."/>
            <person name="Becker D."/>
            <person name="Lang D."/>
            <person name="Vosolsobe S."/>
            <person name="Rombauts S."/>
            <person name="Wilhelmsson P.K.I."/>
            <person name="Janitza P."/>
            <person name="Kern R."/>
            <person name="Heyl A."/>
            <person name="Rumpler F."/>
            <person name="Villalobos L.I.A.C."/>
            <person name="Clay J.M."/>
            <person name="Skokan R."/>
            <person name="Toyoda A."/>
            <person name="Suzuki Y."/>
            <person name="Kagoshima H."/>
            <person name="Schijlen E."/>
            <person name="Tajeshwar N."/>
            <person name="Catarino B."/>
            <person name="Hetherington A.J."/>
            <person name="Saltykova A."/>
            <person name="Bonnot C."/>
            <person name="Breuninger H."/>
            <person name="Symeonidi A."/>
            <person name="Radhakrishnan G.V."/>
            <person name="Van Nieuwerburgh F."/>
            <person name="Deforce D."/>
            <person name="Chang C."/>
            <person name="Karol K.G."/>
            <person name="Hedrich R."/>
            <person name="Ulvskov P."/>
            <person name="Glockner G."/>
            <person name="Delwiche C.F."/>
            <person name="Petrasek J."/>
            <person name="Van de Peer Y."/>
            <person name="Friml J."/>
            <person name="Beilby M."/>
            <person name="Dolan L."/>
            <person name="Kohara Y."/>
            <person name="Sugano S."/>
            <person name="Fujiyama A."/>
            <person name="Delaux P.-M."/>
            <person name="Quint M."/>
            <person name="TheiBen G."/>
            <person name="Hagemann M."/>
            <person name="Harholt J."/>
            <person name="Dunand C."/>
            <person name="Zachgo S."/>
            <person name="Langdale J."/>
            <person name="Maumus F."/>
            <person name="Straeten D.V.D."/>
            <person name="Gould S.B."/>
            <person name="Rensing S.A."/>
        </authorList>
    </citation>
    <scope>NUCLEOTIDE SEQUENCE [LARGE SCALE GENOMIC DNA]</scope>
    <source>
        <strain evidence="1 2">S276</strain>
    </source>
</reference>
<sequence>MAVGIPMPDVFPLLVARTCAADVAVAATLAAVDSIAVVAIAAAGAGGSAVAVSVSPGTAGVGIAPSVPLGGAAVVPRTLFVARDVVPAAERSALASAVTDECRLGGEPAGLVVGCAAFVFVAGPVSRVPVGTASAGAADQGIGVVDAAAGHEADIVEAVDVGRADSVVAVRPCAGESPQLAEVDHPVAVLALVRQGTRHSGFHLFPSGHDP</sequence>
<dbReference type="Gramene" id="GBG66517">
    <property type="protein sequence ID" value="GBG66517"/>
    <property type="gene ID" value="CBR_g63099"/>
</dbReference>
<keyword evidence="2" id="KW-1185">Reference proteome</keyword>
<evidence type="ECO:0000313" key="1">
    <source>
        <dbReference type="EMBL" id="GBG66517.1"/>
    </source>
</evidence>
<gene>
    <name evidence="1" type="ORF">CBR_g63099</name>
</gene>
<evidence type="ECO:0000313" key="2">
    <source>
        <dbReference type="Proteomes" id="UP000265515"/>
    </source>
</evidence>
<comment type="caution">
    <text evidence="1">The sequence shown here is derived from an EMBL/GenBank/DDBJ whole genome shotgun (WGS) entry which is preliminary data.</text>
</comment>
<dbReference type="EMBL" id="BFEA01000075">
    <property type="protein sequence ID" value="GBG66517.1"/>
    <property type="molecule type" value="Genomic_DNA"/>
</dbReference>
<dbReference type="AlphaFoldDB" id="A0A388K914"/>
<dbReference type="Proteomes" id="UP000265515">
    <property type="component" value="Unassembled WGS sequence"/>
</dbReference>
<name>A0A388K914_CHABU</name>
<proteinExistence type="predicted"/>
<accession>A0A388K914</accession>